<keyword evidence="4" id="KW-1185">Reference proteome</keyword>
<dbReference type="InterPro" id="IPR017932">
    <property type="entry name" value="GATase_2_dom"/>
</dbReference>
<feature type="region of interest" description="Disordered" evidence="1">
    <location>
        <begin position="1"/>
        <end position="31"/>
    </location>
</feature>
<evidence type="ECO:0000313" key="4">
    <source>
        <dbReference type="Proteomes" id="UP000322634"/>
    </source>
</evidence>
<dbReference type="RefSeq" id="WP_148355165.1">
    <property type="nucleotide sequence ID" value="NZ_VSFF01000016.1"/>
</dbReference>
<protein>
    <recommendedName>
        <fullName evidence="2">Glutamine amidotransferase type-2 domain-containing protein</fullName>
    </recommendedName>
</protein>
<gene>
    <name evidence="3" type="ORF">FXF65_37035</name>
</gene>
<name>A0A5D0TRF4_9ACTN</name>
<dbReference type="Proteomes" id="UP000322634">
    <property type="component" value="Unassembled WGS sequence"/>
</dbReference>
<evidence type="ECO:0000256" key="1">
    <source>
        <dbReference type="SAM" id="MobiDB-lite"/>
    </source>
</evidence>
<comment type="caution">
    <text evidence="3">The sequence shown here is derived from an EMBL/GenBank/DDBJ whole genome shotgun (WGS) entry which is preliminary data.</text>
</comment>
<dbReference type="AlphaFoldDB" id="A0A5D0TRF4"/>
<sequence>MPHKPPPSHPNRRSPPRHLPTSNPPHPDPGAYTAGIAFLPSNGDERAAVTAHVEALCADEGLTVLDWRELPHDPGFTGPAARRVMPHFAQLFVAPAPGTAEREAPVRARAGPTRRAMLVVRSAGSVTSAARIGALQQGMVLASMVTWTVVAYDARAESLTQSTLPQIASTQELR</sequence>
<reference evidence="3 4" key="1">
    <citation type="submission" date="2019-08" db="EMBL/GenBank/DDBJ databases">
        <title>Actinomadura sp. nov. CYP1-5 isolated from mountain soil.</title>
        <authorList>
            <person name="Songsumanus A."/>
            <person name="Kuncharoen N."/>
            <person name="Kudo T."/>
            <person name="Yuki M."/>
            <person name="Igarashi Y."/>
            <person name="Tanasupawat S."/>
        </authorList>
    </citation>
    <scope>NUCLEOTIDE SEQUENCE [LARGE SCALE GENOMIC DNA]</scope>
    <source>
        <strain evidence="3 4">GKU157</strain>
    </source>
</reference>
<proteinExistence type="predicted"/>
<dbReference type="EMBL" id="VSFF01000016">
    <property type="protein sequence ID" value="TYC08738.1"/>
    <property type="molecule type" value="Genomic_DNA"/>
</dbReference>
<evidence type="ECO:0000313" key="3">
    <source>
        <dbReference type="EMBL" id="TYC08738.1"/>
    </source>
</evidence>
<dbReference type="InterPro" id="IPR029055">
    <property type="entry name" value="Ntn_hydrolases_N"/>
</dbReference>
<evidence type="ECO:0000259" key="2">
    <source>
        <dbReference type="Pfam" id="PF00310"/>
    </source>
</evidence>
<feature type="domain" description="Glutamine amidotransferase type-2" evidence="2">
    <location>
        <begin position="27"/>
        <end position="103"/>
    </location>
</feature>
<dbReference type="SUPFAM" id="SSF56235">
    <property type="entry name" value="N-terminal nucleophile aminohydrolases (Ntn hydrolases)"/>
    <property type="match status" value="1"/>
</dbReference>
<dbReference type="Gene3D" id="3.60.20.10">
    <property type="entry name" value="Glutamine Phosphoribosylpyrophosphate, subunit 1, domain 1"/>
    <property type="match status" value="1"/>
</dbReference>
<accession>A0A5D0TRF4</accession>
<organism evidence="3 4">
    <name type="scientific">Actinomadura syzygii</name>
    <dbReference type="NCBI Taxonomy" id="1427538"/>
    <lineage>
        <taxon>Bacteria</taxon>
        <taxon>Bacillati</taxon>
        <taxon>Actinomycetota</taxon>
        <taxon>Actinomycetes</taxon>
        <taxon>Streptosporangiales</taxon>
        <taxon>Thermomonosporaceae</taxon>
        <taxon>Actinomadura</taxon>
    </lineage>
</organism>
<dbReference type="Pfam" id="PF00310">
    <property type="entry name" value="GATase_2"/>
    <property type="match status" value="1"/>
</dbReference>